<sequence>MKRSQSRTGSPTGTVFSGISNYKNDAYRSGSKNAPAVPTVDYRAVSKTHYDELVKYLAVYLSTASPESRSNARQKLTRLTSQQFHELSTDVYDELCRRKKDKDVIPFLPVREEFHPKRNQARQKLATLATGRFEDLSSDVYFELIRRYPEFQEEPPTASSVSNYDDYPSPDFQPQSSSLTRSNTRPTEEDSGYGGSRRPSEDRRRPSEQFDPTSPSRRSDEERGYPSSSSSRRKPSQDMYSPRRTSEEDRGYPVSNTSSRRKQSQDTTAGYHRRQQSAGGASDTTSTANGISTTAASGMVIPTKSTITEEVIEVPYGRDRDGRGSTSTINDDMDEDLSGRSPMGGLSGLSARLRQDDDDDVLVNGGGRKNSDYFDRSSYGRASATSERSPSGNGYKQGGGRNSASGNISATEDQERLKKDYEFKIATMQNQITSLQRDLGAAGEAQDSLMKSEDRVTQLEEELSDLRRRTEEQSTAMRALNKELDDVRESRLQERDRHARREQENEAEIRGLRERIEDLENEGGGGGSADSQIVDQLRNDIDSLFADLTDLSHRNDDLQTEKEQDMATLRELDTQLKEYKRKYEQAKTELRSSRATSQLYMQAPKLDRSTDLLPNSPDGGLLDVHITAFLSGIDALLAAGRSNAPSSVLSPMKVVIHAATSLVDDLRTFEDNTGRDQVDGKSLSSLRGRAEATLSNLVTAAKTHSTSSGMSPVSLLDAAASHLSAAVTDMAKTLNIRKATTAEQEQFTQLGSGSYSGANGFSPSMKPIDEVRNDSISHLRNKSTASTGSSSRRGDGLSSPLSGRQPLSARHQIPFNDQVASPRSGAGSESAWIELKPYLEAQTESIVYAIQSVLSGVRSPVPPPSLNENVTQIITIVSSIVAVCNENLPPASAQQGQEILRDLSEHANRLSEVQASGENTKESRQVMAKSSFAVANGMKGLMKL</sequence>
<feature type="compositionally biased region" description="Polar residues" evidence="2">
    <location>
        <begin position="172"/>
        <end position="185"/>
    </location>
</feature>
<dbReference type="GO" id="GO:0005078">
    <property type="term" value="F:MAP-kinase scaffold activity"/>
    <property type="evidence" value="ECO:0007669"/>
    <property type="project" value="TreeGrafter"/>
</dbReference>
<dbReference type="Pfam" id="PF08518">
    <property type="entry name" value="GIT_SHD"/>
    <property type="match status" value="2"/>
</dbReference>
<feature type="compositionally biased region" description="Polar residues" evidence="2">
    <location>
        <begin position="276"/>
        <end position="296"/>
    </location>
</feature>
<dbReference type="InterPro" id="IPR022018">
    <property type="entry name" value="GIT1_C"/>
</dbReference>
<dbReference type="PANTHER" id="PTHR21601:SF0">
    <property type="entry name" value="PROTEIN SPA2-RELATED"/>
    <property type="match status" value="1"/>
</dbReference>
<dbReference type="InterPro" id="IPR013724">
    <property type="entry name" value="GIT_SHD"/>
</dbReference>
<protein>
    <recommendedName>
        <fullName evidence="3">GIT Spa2 homology (SHD) domain-containing protein</fullName>
    </recommendedName>
</protein>
<feature type="compositionally biased region" description="Polar residues" evidence="2">
    <location>
        <begin position="383"/>
        <end position="394"/>
    </location>
</feature>
<gene>
    <name evidence="4" type="ORF">BDV98DRAFT_520769</name>
</gene>
<feature type="region of interest" description="Disordered" evidence="2">
    <location>
        <begin position="153"/>
        <end position="302"/>
    </location>
</feature>
<dbReference type="InterPro" id="IPR056439">
    <property type="entry name" value="VBS_C3G9"/>
</dbReference>
<dbReference type="EMBL" id="ML178814">
    <property type="protein sequence ID" value="TFL07667.1"/>
    <property type="molecule type" value="Genomic_DNA"/>
</dbReference>
<evidence type="ECO:0000259" key="3">
    <source>
        <dbReference type="SMART" id="SM00555"/>
    </source>
</evidence>
<dbReference type="Pfam" id="PF23742">
    <property type="entry name" value="VBS_C3G9"/>
    <property type="match status" value="1"/>
</dbReference>
<dbReference type="Gene3D" id="1.10.287.1490">
    <property type="match status" value="1"/>
</dbReference>
<evidence type="ECO:0000256" key="2">
    <source>
        <dbReference type="SAM" id="MobiDB-lite"/>
    </source>
</evidence>
<dbReference type="InterPro" id="IPR039892">
    <property type="entry name" value="Spa2/Sph1"/>
</dbReference>
<evidence type="ECO:0000313" key="5">
    <source>
        <dbReference type="Proteomes" id="UP000305067"/>
    </source>
</evidence>
<keyword evidence="1" id="KW-0677">Repeat</keyword>
<dbReference type="SMART" id="SM00555">
    <property type="entry name" value="GIT"/>
    <property type="match status" value="2"/>
</dbReference>
<evidence type="ECO:0000256" key="1">
    <source>
        <dbReference type="ARBA" id="ARBA00022737"/>
    </source>
</evidence>
<feature type="region of interest" description="Disordered" evidence="2">
    <location>
        <begin position="1"/>
        <end position="21"/>
    </location>
</feature>
<feature type="region of interest" description="Disordered" evidence="2">
    <location>
        <begin position="748"/>
        <end position="825"/>
    </location>
</feature>
<feature type="compositionally biased region" description="Polar residues" evidence="2">
    <location>
        <begin position="402"/>
        <end position="411"/>
    </location>
</feature>
<dbReference type="OrthoDB" id="5588096at2759"/>
<feature type="compositionally biased region" description="Polar residues" evidence="2">
    <location>
        <begin position="748"/>
        <end position="762"/>
    </location>
</feature>
<proteinExistence type="predicted"/>
<evidence type="ECO:0000313" key="4">
    <source>
        <dbReference type="EMBL" id="TFL07667.1"/>
    </source>
</evidence>
<dbReference type="GO" id="GO:0005826">
    <property type="term" value="C:actomyosin contractile ring"/>
    <property type="evidence" value="ECO:0007669"/>
    <property type="project" value="TreeGrafter"/>
</dbReference>
<dbReference type="AlphaFoldDB" id="A0A5C3R201"/>
<dbReference type="PANTHER" id="PTHR21601">
    <property type="entry name" value="SPA2 PROTEIN"/>
    <property type="match status" value="1"/>
</dbReference>
<feature type="region of interest" description="Disordered" evidence="2">
    <location>
        <begin position="314"/>
        <end position="414"/>
    </location>
</feature>
<feature type="region of interest" description="Disordered" evidence="2">
    <location>
        <begin position="479"/>
        <end position="512"/>
    </location>
</feature>
<reference evidence="4 5" key="1">
    <citation type="journal article" date="2019" name="Nat. Ecol. Evol.">
        <title>Megaphylogeny resolves global patterns of mushroom evolution.</title>
        <authorList>
            <person name="Varga T."/>
            <person name="Krizsan K."/>
            <person name="Foldi C."/>
            <person name="Dima B."/>
            <person name="Sanchez-Garcia M."/>
            <person name="Sanchez-Ramirez S."/>
            <person name="Szollosi G.J."/>
            <person name="Szarkandi J.G."/>
            <person name="Papp V."/>
            <person name="Albert L."/>
            <person name="Andreopoulos W."/>
            <person name="Angelini C."/>
            <person name="Antonin V."/>
            <person name="Barry K.W."/>
            <person name="Bougher N.L."/>
            <person name="Buchanan P."/>
            <person name="Buyck B."/>
            <person name="Bense V."/>
            <person name="Catcheside P."/>
            <person name="Chovatia M."/>
            <person name="Cooper J."/>
            <person name="Damon W."/>
            <person name="Desjardin D."/>
            <person name="Finy P."/>
            <person name="Geml J."/>
            <person name="Haridas S."/>
            <person name="Hughes K."/>
            <person name="Justo A."/>
            <person name="Karasinski D."/>
            <person name="Kautmanova I."/>
            <person name="Kiss B."/>
            <person name="Kocsube S."/>
            <person name="Kotiranta H."/>
            <person name="LaButti K.M."/>
            <person name="Lechner B.E."/>
            <person name="Liimatainen K."/>
            <person name="Lipzen A."/>
            <person name="Lukacs Z."/>
            <person name="Mihaltcheva S."/>
            <person name="Morgado L.N."/>
            <person name="Niskanen T."/>
            <person name="Noordeloos M.E."/>
            <person name="Ohm R.A."/>
            <person name="Ortiz-Santana B."/>
            <person name="Ovrebo C."/>
            <person name="Racz N."/>
            <person name="Riley R."/>
            <person name="Savchenko A."/>
            <person name="Shiryaev A."/>
            <person name="Soop K."/>
            <person name="Spirin V."/>
            <person name="Szebenyi C."/>
            <person name="Tomsovsky M."/>
            <person name="Tulloss R.E."/>
            <person name="Uehling J."/>
            <person name="Grigoriev I.V."/>
            <person name="Vagvolgyi C."/>
            <person name="Papp T."/>
            <person name="Martin F.M."/>
            <person name="Miettinen O."/>
            <person name="Hibbett D.S."/>
            <person name="Nagy L.G."/>
        </authorList>
    </citation>
    <scope>NUCLEOTIDE SEQUENCE [LARGE SCALE GENOMIC DNA]</scope>
    <source>
        <strain evidence="4 5">CBS 309.79</strain>
    </source>
</reference>
<feature type="compositionally biased region" description="Basic and acidic residues" evidence="2">
    <location>
        <begin position="198"/>
        <end position="208"/>
    </location>
</feature>
<name>A0A5C3R201_9AGAR</name>
<dbReference type="GO" id="GO:1902716">
    <property type="term" value="C:cell cortex of growing cell tip"/>
    <property type="evidence" value="ECO:0007669"/>
    <property type="project" value="TreeGrafter"/>
</dbReference>
<keyword evidence="5" id="KW-1185">Reference proteome</keyword>
<feature type="domain" description="GIT Spa2 homology (SHD)" evidence="3">
    <location>
        <begin position="121"/>
        <end position="151"/>
    </location>
</feature>
<feature type="compositionally biased region" description="Basic and acidic residues" evidence="2">
    <location>
        <begin position="480"/>
        <end position="512"/>
    </location>
</feature>
<feature type="compositionally biased region" description="Low complexity" evidence="2">
    <location>
        <begin position="783"/>
        <end position="803"/>
    </location>
</feature>
<feature type="compositionally biased region" description="Basic and acidic residues" evidence="2">
    <location>
        <begin position="767"/>
        <end position="777"/>
    </location>
</feature>
<organism evidence="4 5">
    <name type="scientific">Pterulicium gracile</name>
    <dbReference type="NCBI Taxonomy" id="1884261"/>
    <lineage>
        <taxon>Eukaryota</taxon>
        <taxon>Fungi</taxon>
        <taxon>Dikarya</taxon>
        <taxon>Basidiomycota</taxon>
        <taxon>Agaricomycotina</taxon>
        <taxon>Agaricomycetes</taxon>
        <taxon>Agaricomycetidae</taxon>
        <taxon>Agaricales</taxon>
        <taxon>Pleurotineae</taxon>
        <taxon>Pterulaceae</taxon>
        <taxon>Pterulicium</taxon>
    </lineage>
</organism>
<accession>A0A5C3R201</accession>
<dbReference type="Pfam" id="PF12205">
    <property type="entry name" value="GIT1_C"/>
    <property type="match status" value="1"/>
</dbReference>
<feature type="domain" description="GIT Spa2 homology (SHD)" evidence="3">
    <location>
        <begin position="72"/>
        <end position="102"/>
    </location>
</feature>
<dbReference type="Proteomes" id="UP000305067">
    <property type="component" value="Unassembled WGS sequence"/>
</dbReference>
<dbReference type="STRING" id="1884261.A0A5C3R201"/>